<dbReference type="RefSeq" id="WP_379829633.1">
    <property type="nucleotide sequence ID" value="NZ_JBHUHU010000001.1"/>
</dbReference>
<accession>A0ABW4XTE0</accession>
<dbReference type="InterPro" id="IPR016181">
    <property type="entry name" value="Acyl_CoA_acyltransferase"/>
</dbReference>
<dbReference type="Pfam" id="PF00583">
    <property type="entry name" value="Acetyltransf_1"/>
    <property type="match status" value="1"/>
</dbReference>
<dbReference type="EC" id="2.3.-.-" evidence="2"/>
<dbReference type="GO" id="GO:0016746">
    <property type="term" value="F:acyltransferase activity"/>
    <property type="evidence" value="ECO:0007669"/>
    <property type="project" value="UniProtKB-KW"/>
</dbReference>
<name>A0ABW4XTE0_9FLAO</name>
<gene>
    <name evidence="2" type="ORF">ACFSJE_03710</name>
</gene>
<keyword evidence="2" id="KW-0012">Acyltransferase</keyword>
<dbReference type="CDD" id="cd04301">
    <property type="entry name" value="NAT_SF"/>
    <property type="match status" value="1"/>
</dbReference>
<sequence length="151" mass="17771">MPTKDPFILAELNRPVQNLHHEKYPEFFKVYDETVSIAFFKRQVERPNWSAFLVQLDGNNAGYVSYFIKEYHENPFRKSYKAIYIDQISILEDFKGHGIGKKVMLKIEEDAKIAGIDLIELSYWELNKEAKGFYEHLGYHTYTRIAGKKLS</sequence>
<feature type="domain" description="N-acetyltransferase" evidence="1">
    <location>
        <begin position="14"/>
        <end position="151"/>
    </location>
</feature>
<keyword evidence="3" id="KW-1185">Reference proteome</keyword>
<dbReference type="PROSITE" id="PS51186">
    <property type="entry name" value="GNAT"/>
    <property type="match status" value="1"/>
</dbReference>
<dbReference type="Gene3D" id="3.40.630.30">
    <property type="match status" value="1"/>
</dbReference>
<evidence type="ECO:0000259" key="1">
    <source>
        <dbReference type="PROSITE" id="PS51186"/>
    </source>
</evidence>
<evidence type="ECO:0000313" key="3">
    <source>
        <dbReference type="Proteomes" id="UP001597342"/>
    </source>
</evidence>
<dbReference type="SUPFAM" id="SSF55729">
    <property type="entry name" value="Acyl-CoA N-acyltransferases (Nat)"/>
    <property type="match status" value="1"/>
</dbReference>
<organism evidence="2 3">
    <name type="scientific">Flagellimonas iocasae</name>
    <dbReference type="NCBI Taxonomy" id="2055905"/>
    <lineage>
        <taxon>Bacteria</taxon>
        <taxon>Pseudomonadati</taxon>
        <taxon>Bacteroidota</taxon>
        <taxon>Flavobacteriia</taxon>
        <taxon>Flavobacteriales</taxon>
        <taxon>Flavobacteriaceae</taxon>
        <taxon>Flagellimonas</taxon>
    </lineage>
</organism>
<evidence type="ECO:0000313" key="2">
    <source>
        <dbReference type="EMBL" id="MFD2098866.1"/>
    </source>
</evidence>
<reference evidence="3" key="1">
    <citation type="journal article" date="2019" name="Int. J. Syst. Evol. Microbiol.">
        <title>The Global Catalogue of Microorganisms (GCM) 10K type strain sequencing project: providing services to taxonomists for standard genome sequencing and annotation.</title>
        <authorList>
            <consortium name="The Broad Institute Genomics Platform"/>
            <consortium name="The Broad Institute Genome Sequencing Center for Infectious Disease"/>
            <person name="Wu L."/>
            <person name="Ma J."/>
        </authorList>
    </citation>
    <scope>NUCLEOTIDE SEQUENCE [LARGE SCALE GENOMIC DNA]</scope>
    <source>
        <strain evidence="3">JCM 3389</strain>
    </source>
</reference>
<dbReference type="InterPro" id="IPR000182">
    <property type="entry name" value="GNAT_dom"/>
</dbReference>
<comment type="caution">
    <text evidence="2">The sequence shown here is derived from an EMBL/GenBank/DDBJ whole genome shotgun (WGS) entry which is preliminary data.</text>
</comment>
<proteinExistence type="predicted"/>
<dbReference type="EMBL" id="JBHUHU010000001">
    <property type="protein sequence ID" value="MFD2098866.1"/>
    <property type="molecule type" value="Genomic_DNA"/>
</dbReference>
<protein>
    <submittedName>
        <fullName evidence="2">GNAT family N-acetyltransferase</fullName>
        <ecNumber evidence="2">2.3.-.-</ecNumber>
    </submittedName>
</protein>
<dbReference type="Proteomes" id="UP001597342">
    <property type="component" value="Unassembled WGS sequence"/>
</dbReference>
<keyword evidence="2" id="KW-0808">Transferase</keyword>